<keyword evidence="5" id="KW-0808">Transferase</keyword>
<dbReference type="SUPFAM" id="SSF55874">
    <property type="entry name" value="ATPase domain of HSP90 chaperone/DNA topoisomerase II/histidine kinase"/>
    <property type="match status" value="1"/>
</dbReference>
<keyword evidence="5" id="KW-0418">Kinase</keyword>
<dbReference type="SUPFAM" id="SSF52172">
    <property type="entry name" value="CheY-like"/>
    <property type="match status" value="1"/>
</dbReference>
<dbReference type="Gene3D" id="3.40.50.2300">
    <property type="match status" value="1"/>
</dbReference>
<dbReference type="InterPro" id="IPR003594">
    <property type="entry name" value="HATPase_dom"/>
</dbReference>
<protein>
    <submittedName>
        <fullName evidence="5">Signal transduction histidine kinase</fullName>
    </submittedName>
</protein>
<keyword evidence="1 2" id="KW-0597">Phosphoprotein</keyword>
<name>A0A1H3KB98_9EURY</name>
<evidence type="ECO:0000313" key="6">
    <source>
        <dbReference type="Proteomes" id="UP000199170"/>
    </source>
</evidence>
<evidence type="ECO:0000256" key="1">
    <source>
        <dbReference type="ARBA" id="ARBA00022553"/>
    </source>
</evidence>
<dbReference type="InterPro" id="IPR003661">
    <property type="entry name" value="HisK_dim/P_dom"/>
</dbReference>
<dbReference type="Pfam" id="PF00072">
    <property type="entry name" value="Response_reg"/>
    <property type="match status" value="1"/>
</dbReference>
<feature type="domain" description="Response regulatory" evidence="4">
    <location>
        <begin position="7"/>
        <end position="128"/>
    </location>
</feature>
<dbReference type="SMART" id="SM00448">
    <property type="entry name" value="REC"/>
    <property type="match status" value="1"/>
</dbReference>
<dbReference type="InterPro" id="IPR001789">
    <property type="entry name" value="Sig_transdc_resp-reg_receiver"/>
</dbReference>
<dbReference type="RefSeq" id="WP_089769560.1">
    <property type="nucleotide sequence ID" value="NZ_FNPB01000018.1"/>
</dbReference>
<keyword evidence="6" id="KW-1185">Reference proteome</keyword>
<dbReference type="InterPro" id="IPR036890">
    <property type="entry name" value="HATPase_C_sf"/>
</dbReference>
<accession>A0A1H3KB98</accession>
<dbReference type="CDD" id="cd00075">
    <property type="entry name" value="HATPase"/>
    <property type="match status" value="1"/>
</dbReference>
<gene>
    <name evidence="5" type="ORF">SAMN04487946_11841</name>
</gene>
<dbReference type="Gene3D" id="3.30.565.10">
    <property type="entry name" value="Histidine kinase-like ATPase, C-terminal domain"/>
    <property type="match status" value="1"/>
</dbReference>
<dbReference type="EMBL" id="FNPB01000018">
    <property type="protein sequence ID" value="SDY49482.1"/>
    <property type="molecule type" value="Genomic_DNA"/>
</dbReference>
<reference evidence="6" key="1">
    <citation type="submission" date="2016-10" db="EMBL/GenBank/DDBJ databases">
        <authorList>
            <person name="Varghese N."/>
            <person name="Submissions S."/>
        </authorList>
    </citation>
    <scope>NUCLEOTIDE SEQUENCE [LARGE SCALE GENOMIC DNA]</scope>
    <source>
        <strain evidence="6">CGMCC 1.10118</strain>
    </source>
</reference>
<dbReference type="SMART" id="SM00388">
    <property type="entry name" value="HisKA"/>
    <property type="match status" value="1"/>
</dbReference>
<dbReference type="InterPro" id="IPR005467">
    <property type="entry name" value="His_kinase_dom"/>
</dbReference>
<organism evidence="5 6">
    <name type="scientific">Halobellus clavatus</name>
    <dbReference type="NCBI Taxonomy" id="660517"/>
    <lineage>
        <taxon>Archaea</taxon>
        <taxon>Methanobacteriati</taxon>
        <taxon>Methanobacteriota</taxon>
        <taxon>Stenosarchaea group</taxon>
        <taxon>Halobacteria</taxon>
        <taxon>Halobacteriales</taxon>
        <taxon>Haloferacaceae</taxon>
        <taxon>Halobellus</taxon>
    </lineage>
</organism>
<dbReference type="Proteomes" id="UP000199170">
    <property type="component" value="Unassembled WGS sequence"/>
</dbReference>
<dbReference type="PRINTS" id="PR00344">
    <property type="entry name" value="BCTRLSENSOR"/>
</dbReference>
<dbReference type="SMART" id="SM00387">
    <property type="entry name" value="HATPase_c"/>
    <property type="match status" value="1"/>
</dbReference>
<evidence type="ECO:0000259" key="4">
    <source>
        <dbReference type="PROSITE" id="PS50110"/>
    </source>
</evidence>
<dbReference type="PROSITE" id="PS50110">
    <property type="entry name" value="RESPONSE_REGULATORY"/>
    <property type="match status" value="1"/>
</dbReference>
<dbReference type="OrthoDB" id="3369at2157"/>
<evidence type="ECO:0000313" key="5">
    <source>
        <dbReference type="EMBL" id="SDY49482.1"/>
    </source>
</evidence>
<feature type="domain" description="Histidine kinase" evidence="3">
    <location>
        <begin position="151"/>
        <end position="359"/>
    </location>
</feature>
<evidence type="ECO:0000259" key="3">
    <source>
        <dbReference type="PROSITE" id="PS50109"/>
    </source>
</evidence>
<dbReference type="PANTHER" id="PTHR43547:SF2">
    <property type="entry name" value="HYBRID SIGNAL TRANSDUCTION HISTIDINE KINASE C"/>
    <property type="match status" value="1"/>
</dbReference>
<dbReference type="CDD" id="cd00156">
    <property type="entry name" value="REC"/>
    <property type="match status" value="1"/>
</dbReference>
<evidence type="ECO:0000256" key="2">
    <source>
        <dbReference type="PROSITE-ProRule" id="PRU00169"/>
    </source>
</evidence>
<dbReference type="AlphaFoldDB" id="A0A1H3KB98"/>
<sequence>MTSDELTLLLVEDNPTDVRLIEEYLIDSQWEQKSAGGPEVIHASSLSEGIEAQSEKIDLVLLDLNLPDSAGIETVQSMLAASETVPLVVLTGMNDQRLGVKAVEEGAQDYLVKDEVSPELLQRTIRYAIERASQERELRRRNRELAVLNQIVRHDIRNDVSVITGWGTTLEDYVEPGGEEYLSRVIDAADHITQLTETVGDFLKILDGEQDAELRPSDPVRVLRAEIEKARATHSEAEFTIEGEVPDGVTVEANQLLSSVFRNLLNNAVTHNTEDTPQVAISLEVAGDTVQVAVADNGLGIPDDRKETVFGRGQMGLESPGSGIGLHLVDTLVDIYGGEVWVEDNEPTGSVFRIELPRA</sequence>
<dbReference type="STRING" id="660517.SAMN04487946_11841"/>
<dbReference type="InterPro" id="IPR011006">
    <property type="entry name" value="CheY-like_superfamily"/>
</dbReference>
<dbReference type="PANTHER" id="PTHR43547">
    <property type="entry name" value="TWO-COMPONENT HISTIDINE KINASE"/>
    <property type="match status" value="1"/>
</dbReference>
<dbReference type="InterPro" id="IPR004358">
    <property type="entry name" value="Sig_transdc_His_kin-like_C"/>
</dbReference>
<feature type="modified residue" description="4-aspartylphosphate" evidence="2">
    <location>
        <position position="63"/>
    </location>
</feature>
<proteinExistence type="predicted"/>
<dbReference type="PROSITE" id="PS50109">
    <property type="entry name" value="HIS_KIN"/>
    <property type="match status" value="1"/>
</dbReference>
<dbReference type="GO" id="GO:0000155">
    <property type="term" value="F:phosphorelay sensor kinase activity"/>
    <property type="evidence" value="ECO:0007669"/>
    <property type="project" value="InterPro"/>
</dbReference>
<dbReference type="Pfam" id="PF02518">
    <property type="entry name" value="HATPase_c"/>
    <property type="match status" value="1"/>
</dbReference>
<dbReference type="CDD" id="cd00082">
    <property type="entry name" value="HisKA"/>
    <property type="match status" value="1"/>
</dbReference>